<sequence length="388" mass="45655">MSKPKILICQIKSVGDIKGWSLKGIESCKKKIFGYAENMPGEKNWIKPLIGKSMQNYYFPSKYLHLDFNLKEYMRMQTVRFKKKETDDSLINLQKCINLIIENKDKVENFLASIPKEVYLENQSLRDFYSLYLTTRQQKHALSPDDLRELNLHEQKFSWFTQRGDNGRGTQAEKSNCGESPFCTQNGSESENYLNKSGKMEDKKETPEEKEKSETSQKVCEEVTTHTNSYDKIIFARTKGRLSFKKIILGENSPAGGDKPRTRLNCGKEVNTTDQKLHYVDCDVNIGLEERREKTKAEMEEHERSKNHFLNLLSENEHLQNTLSIRNRFIDPLYLRRRYSFIDKLTKKKIKKEKYKTYRKHFIQHADEKEVWPDNKGLLNKVYPNPYS</sequence>
<proteinExistence type="predicted"/>
<dbReference type="AlphaFoldDB" id="A0A0J9SPE3"/>
<accession>A0A0J9SPE3</accession>
<dbReference type="OrthoDB" id="329761at2759"/>
<name>A0A0J9SPE3_PLAV1</name>
<feature type="compositionally biased region" description="Polar residues" evidence="1">
    <location>
        <begin position="162"/>
        <end position="195"/>
    </location>
</feature>
<feature type="region of interest" description="Disordered" evidence="1">
    <location>
        <begin position="162"/>
        <end position="220"/>
    </location>
</feature>
<gene>
    <name evidence="2" type="ORF">PVBG_00451</name>
</gene>
<dbReference type="EMBL" id="KQ234858">
    <property type="protein sequence ID" value="KMZ84671.1"/>
    <property type="molecule type" value="Genomic_DNA"/>
</dbReference>
<evidence type="ECO:0000256" key="1">
    <source>
        <dbReference type="SAM" id="MobiDB-lite"/>
    </source>
</evidence>
<dbReference type="Proteomes" id="UP000053327">
    <property type="component" value="Unassembled WGS sequence"/>
</dbReference>
<feature type="compositionally biased region" description="Basic and acidic residues" evidence="1">
    <location>
        <begin position="198"/>
        <end position="220"/>
    </location>
</feature>
<evidence type="ECO:0000313" key="3">
    <source>
        <dbReference type="Proteomes" id="UP000053327"/>
    </source>
</evidence>
<protein>
    <submittedName>
        <fullName evidence="2">Uncharacterized protein</fullName>
    </submittedName>
</protein>
<organism evidence="2 3">
    <name type="scientific">Plasmodium vivax (strain Brazil I)</name>
    <dbReference type="NCBI Taxonomy" id="1033975"/>
    <lineage>
        <taxon>Eukaryota</taxon>
        <taxon>Sar</taxon>
        <taxon>Alveolata</taxon>
        <taxon>Apicomplexa</taxon>
        <taxon>Aconoidasida</taxon>
        <taxon>Haemosporida</taxon>
        <taxon>Plasmodiidae</taxon>
        <taxon>Plasmodium</taxon>
        <taxon>Plasmodium (Plasmodium)</taxon>
    </lineage>
</organism>
<reference evidence="2 3" key="1">
    <citation type="submission" date="2011-08" db="EMBL/GenBank/DDBJ databases">
        <title>The Genome Sequence of Plasmodium vivax Brazil I.</title>
        <authorList>
            <consortium name="The Broad Institute Genome Sequencing Platform"/>
            <consortium name="The Broad Institute Genome Sequencing Center for Infectious Disease"/>
            <person name="Neafsey D."/>
            <person name="Carlton J."/>
            <person name="Barnwell J."/>
            <person name="Collins W."/>
            <person name="Escalante A."/>
            <person name="Mullikin J."/>
            <person name="Saul A."/>
            <person name="Guigo R."/>
            <person name="Camara F."/>
            <person name="Young S.K."/>
            <person name="Zeng Q."/>
            <person name="Gargeya S."/>
            <person name="Fitzgerald M."/>
            <person name="Haas B."/>
            <person name="Abouelleil A."/>
            <person name="Alvarado L."/>
            <person name="Arachchi H.M."/>
            <person name="Berlin A."/>
            <person name="Brown A."/>
            <person name="Chapman S.B."/>
            <person name="Chen Z."/>
            <person name="Dunbar C."/>
            <person name="Freedman E."/>
            <person name="Gearin G."/>
            <person name="Gellesch M."/>
            <person name="Goldberg J."/>
            <person name="Griggs A."/>
            <person name="Gujja S."/>
            <person name="Heiman D."/>
            <person name="Howarth C."/>
            <person name="Larson L."/>
            <person name="Lui A."/>
            <person name="MacDonald P.J.P."/>
            <person name="Montmayeur A."/>
            <person name="Murphy C."/>
            <person name="Neiman D."/>
            <person name="Pearson M."/>
            <person name="Priest M."/>
            <person name="Roberts A."/>
            <person name="Saif S."/>
            <person name="Shea T."/>
            <person name="Shenoy N."/>
            <person name="Sisk P."/>
            <person name="Stolte C."/>
            <person name="Sykes S."/>
            <person name="Wortman J."/>
            <person name="Nusbaum C."/>
            <person name="Birren B."/>
        </authorList>
    </citation>
    <scope>NUCLEOTIDE SEQUENCE [LARGE SCALE GENOMIC DNA]</scope>
    <source>
        <strain evidence="2 3">Brazil I</strain>
    </source>
</reference>
<evidence type="ECO:0000313" key="2">
    <source>
        <dbReference type="EMBL" id="KMZ84671.1"/>
    </source>
</evidence>